<protein>
    <submittedName>
        <fullName evidence="4">2-keto-4-pentenoate hydratase/2-oxohepta-3-ene-1,7-dioic acid hydratase in catechol pathway</fullName>
    </submittedName>
</protein>
<dbReference type="Gene3D" id="3.90.850.10">
    <property type="entry name" value="Fumarylacetoacetase-like, C-terminal domain"/>
    <property type="match status" value="1"/>
</dbReference>
<dbReference type="RefSeq" id="WP_023055614.1">
    <property type="nucleotide sequence ID" value="NZ_JAUSTN010000002.1"/>
</dbReference>
<evidence type="ECO:0000259" key="3">
    <source>
        <dbReference type="Pfam" id="PF01557"/>
    </source>
</evidence>
<evidence type="ECO:0000313" key="4">
    <source>
        <dbReference type="EMBL" id="MDQ0274448.1"/>
    </source>
</evidence>
<dbReference type="InterPro" id="IPR036663">
    <property type="entry name" value="Fumarylacetoacetase_C_sf"/>
</dbReference>
<dbReference type="Proteomes" id="UP001236559">
    <property type="component" value="Unassembled WGS sequence"/>
</dbReference>
<name>A0ABU0ATB1_9FIRM</name>
<proteinExistence type="inferred from homology"/>
<dbReference type="InterPro" id="IPR011234">
    <property type="entry name" value="Fumarylacetoacetase-like_C"/>
</dbReference>
<accession>A0ABU0ATB1</accession>
<comment type="caution">
    <text evidence="4">The sequence shown here is derived from an EMBL/GenBank/DDBJ whole genome shotgun (WGS) entry which is preliminary data.</text>
</comment>
<dbReference type="PANTHER" id="PTHR42796:SF4">
    <property type="entry name" value="FUMARYLACETOACETATE HYDROLASE DOMAIN-CONTAINING PROTEIN 2A"/>
    <property type="match status" value="1"/>
</dbReference>
<dbReference type="Pfam" id="PF01557">
    <property type="entry name" value="FAA_hydrolase"/>
    <property type="match status" value="1"/>
</dbReference>
<dbReference type="InterPro" id="IPR051121">
    <property type="entry name" value="FAH"/>
</dbReference>
<comment type="similarity">
    <text evidence="1">Belongs to the FAH family.</text>
</comment>
<dbReference type="EMBL" id="JAUSTN010000002">
    <property type="protein sequence ID" value="MDQ0274448.1"/>
    <property type="molecule type" value="Genomic_DNA"/>
</dbReference>
<feature type="domain" description="Fumarylacetoacetase-like C-terminal" evidence="3">
    <location>
        <begin position="75"/>
        <end position="282"/>
    </location>
</feature>
<evidence type="ECO:0000256" key="1">
    <source>
        <dbReference type="ARBA" id="ARBA00010211"/>
    </source>
</evidence>
<sequence length="283" mass="32192">MIKYISFERKGIKSYGILNEEYVFDIRENFNDMPGTLIEYIKGPRLSNNVILNSKARLKNDVRIISPIEVPQRGIFCVGMNYREHLSEIKDLQMEKEPEYPVFFTKNMNRILGDGDYINVSDSPSTCPDYEAELALIIGRDCKNLTEENAESVIFGYSIANDFSARDLQKDYSQWMKGKSLDDFCAIGPYIVDAKDLQVENLEIKSFVNGELRQNSNTKNLIFNIKRILIDLSKGMTIKAGDIIFTGTPKGVGGGFNPPKYLKKNDKVTCFIENIGELTNFVK</sequence>
<keyword evidence="5" id="KW-1185">Reference proteome</keyword>
<keyword evidence="2" id="KW-0479">Metal-binding</keyword>
<gene>
    <name evidence="4" type="ORF">J2S72_000456</name>
</gene>
<evidence type="ECO:0000256" key="2">
    <source>
        <dbReference type="ARBA" id="ARBA00022723"/>
    </source>
</evidence>
<dbReference type="SUPFAM" id="SSF56529">
    <property type="entry name" value="FAH"/>
    <property type="match status" value="1"/>
</dbReference>
<organism evidence="4 5">
    <name type="scientific">Peptoniphilus koenoeneniae</name>
    <dbReference type="NCBI Taxonomy" id="507751"/>
    <lineage>
        <taxon>Bacteria</taxon>
        <taxon>Bacillati</taxon>
        <taxon>Bacillota</taxon>
        <taxon>Tissierellia</taxon>
        <taxon>Tissierellales</taxon>
        <taxon>Peptoniphilaceae</taxon>
        <taxon>Peptoniphilus</taxon>
    </lineage>
</organism>
<dbReference type="PANTHER" id="PTHR42796">
    <property type="entry name" value="FUMARYLACETOACETATE HYDROLASE DOMAIN-CONTAINING PROTEIN 2A-RELATED"/>
    <property type="match status" value="1"/>
</dbReference>
<reference evidence="4 5" key="1">
    <citation type="submission" date="2023-07" db="EMBL/GenBank/DDBJ databases">
        <title>Genomic Encyclopedia of Type Strains, Phase IV (KMG-IV): sequencing the most valuable type-strain genomes for metagenomic binning, comparative biology and taxonomic classification.</title>
        <authorList>
            <person name="Goeker M."/>
        </authorList>
    </citation>
    <scope>NUCLEOTIDE SEQUENCE [LARGE SCALE GENOMIC DNA]</scope>
    <source>
        <strain evidence="4 5">DSM 22616</strain>
    </source>
</reference>
<evidence type="ECO:0000313" key="5">
    <source>
        <dbReference type="Proteomes" id="UP001236559"/>
    </source>
</evidence>